<dbReference type="Proteomes" id="UP000812013">
    <property type="component" value="Unassembled WGS sequence"/>
</dbReference>
<comment type="caution">
    <text evidence="2">The sequence shown here is derived from an EMBL/GenBank/DDBJ whole genome shotgun (WGS) entry which is preliminary data.</text>
</comment>
<dbReference type="InterPro" id="IPR006439">
    <property type="entry name" value="HAD-SF_hydro_IA"/>
</dbReference>
<dbReference type="PANTHER" id="PTHR43434:SF24">
    <property type="entry name" value="HYDROLASE-RELATED"/>
    <property type="match status" value="1"/>
</dbReference>
<dbReference type="InterPro" id="IPR041492">
    <property type="entry name" value="HAD_2"/>
</dbReference>
<evidence type="ECO:0000256" key="1">
    <source>
        <dbReference type="SAM" id="MobiDB-lite"/>
    </source>
</evidence>
<dbReference type="PANTHER" id="PTHR43434">
    <property type="entry name" value="PHOSPHOGLYCOLATE PHOSPHATASE"/>
    <property type="match status" value="1"/>
</dbReference>
<gene>
    <name evidence="2" type="ORF">GPJ59_05060</name>
</gene>
<dbReference type="SUPFAM" id="SSF56784">
    <property type="entry name" value="HAD-like"/>
    <property type="match status" value="1"/>
</dbReference>
<protein>
    <submittedName>
        <fullName evidence="2">HAD-IA family hydrolase</fullName>
    </submittedName>
</protein>
<dbReference type="InterPro" id="IPR050155">
    <property type="entry name" value="HAD-like_hydrolase_sf"/>
</dbReference>
<accession>A0ABS6Z3H7</accession>
<dbReference type="InterPro" id="IPR023214">
    <property type="entry name" value="HAD_sf"/>
</dbReference>
<dbReference type="SFLD" id="SFLDS00003">
    <property type="entry name" value="Haloacid_Dehalogenase"/>
    <property type="match status" value="1"/>
</dbReference>
<dbReference type="Pfam" id="PF13419">
    <property type="entry name" value="HAD_2"/>
    <property type="match status" value="1"/>
</dbReference>
<dbReference type="GO" id="GO:0016787">
    <property type="term" value="F:hydrolase activity"/>
    <property type="evidence" value="ECO:0007669"/>
    <property type="project" value="UniProtKB-KW"/>
</dbReference>
<dbReference type="InterPro" id="IPR036412">
    <property type="entry name" value="HAD-like_sf"/>
</dbReference>
<reference evidence="2 3" key="1">
    <citation type="submission" date="2019-12" db="EMBL/GenBank/DDBJ databases">
        <title>Genome sequence of Streptomyces bambusae.</title>
        <authorList>
            <person name="Bansal K."/>
            <person name="Choksket S."/>
            <person name="Korpole S."/>
            <person name="Patil P.B."/>
        </authorList>
    </citation>
    <scope>NUCLEOTIDE SEQUENCE [LARGE SCALE GENOMIC DNA]</scope>
    <source>
        <strain evidence="2 3">SK60</strain>
    </source>
</reference>
<keyword evidence="2" id="KW-0378">Hydrolase</keyword>
<dbReference type="Gene3D" id="1.10.150.240">
    <property type="entry name" value="Putative phosphatase, domain 2"/>
    <property type="match status" value="1"/>
</dbReference>
<dbReference type="PRINTS" id="PR00413">
    <property type="entry name" value="HADHALOGNASE"/>
</dbReference>
<name>A0ABS6Z3H7_9ACTN</name>
<dbReference type="SFLD" id="SFLDG01129">
    <property type="entry name" value="C1.5:_HAD__Beta-PGM__Phosphata"/>
    <property type="match status" value="1"/>
</dbReference>
<feature type="region of interest" description="Disordered" evidence="1">
    <location>
        <begin position="1"/>
        <end position="26"/>
    </location>
</feature>
<dbReference type="SFLD" id="SFLDG01135">
    <property type="entry name" value="C1.5.6:_HAD__Beta-PGM__Phospha"/>
    <property type="match status" value="1"/>
</dbReference>
<dbReference type="NCBIfam" id="TIGR01549">
    <property type="entry name" value="HAD-SF-IA-v1"/>
    <property type="match status" value="1"/>
</dbReference>
<evidence type="ECO:0000313" key="3">
    <source>
        <dbReference type="Proteomes" id="UP000812013"/>
    </source>
</evidence>
<dbReference type="InterPro" id="IPR023198">
    <property type="entry name" value="PGP-like_dom2"/>
</dbReference>
<keyword evidence="3" id="KW-1185">Reference proteome</keyword>
<dbReference type="EMBL" id="WTFF01000017">
    <property type="protein sequence ID" value="MBW5481265.1"/>
    <property type="molecule type" value="Genomic_DNA"/>
</dbReference>
<dbReference type="NCBIfam" id="TIGR01509">
    <property type="entry name" value="HAD-SF-IA-v3"/>
    <property type="match status" value="1"/>
</dbReference>
<evidence type="ECO:0000313" key="2">
    <source>
        <dbReference type="EMBL" id="MBW5481265.1"/>
    </source>
</evidence>
<sequence length="294" mass="29997">MDPTTGRAAAGRAPGGRAAAASGRSAEGAGLGSELTEFAPDLADSDFDLAVFDLDGTLVDTPRGIVETFLAAYGAMGEPGPAPDPAAVRATIGLPLERAWATLLGVPETDPRVAEGVRQYLKLFRELVLPRARELLFPGVPEGLAALRARGVTLAVATSKFYASADALLTAAGLRELFAVVVGADQVAHPKPHPESGLLVLERLGTPADRAVMVGDTTHDLLMARAAGMRSIAVTYGIHSRAELAGAEPTWVADTFDEVIEAVTGVASAAVNTVDAATAAAVVNAANAATAAAR</sequence>
<dbReference type="Gene3D" id="3.40.50.1000">
    <property type="entry name" value="HAD superfamily/HAD-like"/>
    <property type="match status" value="1"/>
</dbReference>
<organism evidence="2 3">
    <name type="scientific">Streptomyces bambusae</name>
    <dbReference type="NCBI Taxonomy" id="1550616"/>
    <lineage>
        <taxon>Bacteria</taxon>
        <taxon>Bacillati</taxon>
        <taxon>Actinomycetota</taxon>
        <taxon>Actinomycetes</taxon>
        <taxon>Kitasatosporales</taxon>
        <taxon>Streptomycetaceae</taxon>
        <taxon>Streptomyces</taxon>
    </lineage>
</organism>
<proteinExistence type="predicted"/>